<dbReference type="KEGG" id="msto:MSTO_53460"/>
<keyword evidence="2" id="KW-1185">Reference proteome</keyword>
<proteinExistence type="predicted"/>
<protein>
    <submittedName>
        <fullName evidence="1">Uncharacterized protein</fullName>
    </submittedName>
</protein>
<organism evidence="1 2">
    <name type="scientific">Mycobacterium stomatepiae</name>
    <dbReference type="NCBI Taxonomy" id="470076"/>
    <lineage>
        <taxon>Bacteria</taxon>
        <taxon>Bacillati</taxon>
        <taxon>Actinomycetota</taxon>
        <taxon>Actinomycetes</taxon>
        <taxon>Mycobacteriales</taxon>
        <taxon>Mycobacteriaceae</taxon>
        <taxon>Mycobacterium</taxon>
        <taxon>Mycobacterium simiae complex</taxon>
    </lineage>
</organism>
<sequence length="62" mass="6912">MPRRRCRRAVVPASNAFPASVIIDCPLESDWDSPKTHKAGSHLEHALRVAARRFGNLCGLSW</sequence>
<dbReference type="EMBL" id="AP022587">
    <property type="protein sequence ID" value="BBY25141.1"/>
    <property type="molecule type" value="Genomic_DNA"/>
</dbReference>
<evidence type="ECO:0000313" key="2">
    <source>
        <dbReference type="Proteomes" id="UP000467130"/>
    </source>
</evidence>
<accession>A0A7I7QFZ1</accession>
<dbReference type="Proteomes" id="UP000467130">
    <property type="component" value="Chromosome"/>
</dbReference>
<evidence type="ECO:0000313" key="1">
    <source>
        <dbReference type="EMBL" id="BBY25141.1"/>
    </source>
</evidence>
<name>A0A7I7QFZ1_9MYCO</name>
<dbReference type="AlphaFoldDB" id="A0A7I7QFZ1"/>
<reference evidence="1 2" key="1">
    <citation type="journal article" date="2019" name="Emerg. Microbes Infect.">
        <title>Comprehensive subspecies identification of 175 nontuberculous mycobacteria species based on 7547 genomic profiles.</title>
        <authorList>
            <person name="Matsumoto Y."/>
            <person name="Kinjo T."/>
            <person name="Motooka D."/>
            <person name="Nabeya D."/>
            <person name="Jung N."/>
            <person name="Uechi K."/>
            <person name="Horii T."/>
            <person name="Iida T."/>
            <person name="Fujita J."/>
            <person name="Nakamura S."/>
        </authorList>
    </citation>
    <scope>NUCLEOTIDE SEQUENCE [LARGE SCALE GENOMIC DNA]</scope>
    <source>
        <strain evidence="1 2">JCM 17783</strain>
    </source>
</reference>
<gene>
    <name evidence="1" type="ORF">MSTO_53460</name>
</gene>